<reference evidence="3 4" key="1">
    <citation type="submission" date="2019-07" db="EMBL/GenBank/DDBJ databases">
        <title>Whole genome shotgun sequence of Sporosarcina luteola NBRC 105378.</title>
        <authorList>
            <person name="Hosoyama A."/>
            <person name="Uohara A."/>
            <person name="Ohji S."/>
            <person name="Ichikawa N."/>
        </authorList>
    </citation>
    <scope>NUCLEOTIDE SEQUENCE [LARGE SCALE GENOMIC DNA]</scope>
    <source>
        <strain evidence="3 4">NBRC 105378</strain>
    </source>
</reference>
<dbReference type="InterPro" id="IPR052698">
    <property type="entry name" value="MoCofactor_Util/Proc"/>
</dbReference>
<evidence type="ECO:0000259" key="2">
    <source>
        <dbReference type="Pfam" id="PF13478"/>
    </source>
</evidence>
<dbReference type="InterPro" id="IPR027051">
    <property type="entry name" value="XdhC_Rossmann_dom"/>
</dbReference>
<gene>
    <name evidence="3" type="ORF">SLU01_09790</name>
</gene>
<dbReference type="EMBL" id="BJYL01000012">
    <property type="protein sequence ID" value="GEN82667.1"/>
    <property type="molecule type" value="Genomic_DNA"/>
</dbReference>
<name>A0A511Z5D6_9BACL</name>
<dbReference type="OrthoDB" id="9773039at2"/>
<dbReference type="AlphaFoldDB" id="A0A511Z5D6"/>
<evidence type="ECO:0000313" key="3">
    <source>
        <dbReference type="EMBL" id="GEN82667.1"/>
    </source>
</evidence>
<dbReference type="RefSeq" id="WP_147055909.1">
    <property type="nucleotide sequence ID" value="NZ_BJYL01000012.1"/>
</dbReference>
<dbReference type="PANTHER" id="PTHR30388">
    <property type="entry name" value="ALDEHYDE OXIDOREDUCTASE MOLYBDENUM COFACTOR ASSEMBLY PROTEIN"/>
    <property type="match status" value="1"/>
</dbReference>
<evidence type="ECO:0000313" key="4">
    <source>
        <dbReference type="Proteomes" id="UP000321901"/>
    </source>
</evidence>
<comment type="caution">
    <text evidence="3">The sequence shown here is derived from an EMBL/GenBank/DDBJ whole genome shotgun (WGS) entry which is preliminary data.</text>
</comment>
<dbReference type="Pfam" id="PF02625">
    <property type="entry name" value="XdhC_CoxI"/>
    <property type="match status" value="1"/>
</dbReference>
<evidence type="ECO:0000259" key="1">
    <source>
        <dbReference type="Pfam" id="PF02625"/>
    </source>
</evidence>
<feature type="domain" description="XdhC Rossmann" evidence="2">
    <location>
        <begin position="186"/>
        <end position="320"/>
    </location>
</feature>
<organism evidence="3 4">
    <name type="scientific">Sporosarcina luteola</name>
    <dbReference type="NCBI Taxonomy" id="582850"/>
    <lineage>
        <taxon>Bacteria</taxon>
        <taxon>Bacillati</taxon>
        <taxon>Bacillota</taxon>
        <taxon>Bacilli</taxon>
        <taxon>Bacillales</taxon>
        <taxon>Caryophanaceae</taxon>
        <taxon>Sporosarcina</taxon>
    </lineage>
</organism>
<dbReference type="Proteomes" id="UP000321901">
    <property type="component" value="Unassembled WGS sequence"/>
</dbReference>
<proteinExistence type="predicted"/>
<dbReference type="InterPro" id="IPR003777">
    <property type="entry name" value="XdhC_CoxI"/>
</dbReference>
<dbReference type="Pfam" id="PF13478">
    <property type="entry name" value="XdhC_C"/>
    <property type="match status" value="1"/>
</dbReference>
<accession>A0A511Z5D6</accession>
<dbReference type="Gene3D" id="3.40.50.720">
    <property type="entry name" value="NAD(P)-binding Rossmann-like Domain"/>
    <property type="match status" value="1"/>
</dbReference>
<feature type="domain" description="XdhC- CoxI" evidence="1">
    <location>
        <begin position="14"/>
        <end position="73"/>
    </location>
</feature>
<sequence length="336" mass="37748">MGFIPQLIETITKTEQAAVLAQVIHVEGTAYRKEGAWMCFLEDGSTIGILSGGCLESDLQIRAKELYHSGEVKQCKFDLSAEDDLGWGRGAGCNGVVTVLLRDVDDEFKECLHFLYNELQQKRPVKFIQSLEDEYKYQFSSASHKVGPLQIERVHESLQPYQQVAEQKFMEDELFYHQWIWPEPSLYLFGAGADARPFAQLASTVGYAVHICDWREALCTKVNFPTATSFKIGPIDKLLRQINFRPLDSVVIMTHDFQVDEQIVRRLQDTQLLYTGLLGSKKRTMRLVGNSIPAWLNSPIGLSIGAEGPEEIAVSIIAEMISIRRGMAICPSLASI</sequence>
<keyword evidence="4" id="KW-1185">Reference proteome</keyword>
<protein>
    <submittedName>
        <fullName evidence="3">Xanthine dehydrogenase</fullName>
    </submittedName>
</protein>
<dbReference type="PANTHER" id="PTHR30388:SF6">
    <property type="entry name" value="XANTHINE DEHYDROGENASE SUBUNIT A-RELATED"/>
    <property type="match status" value="1"/>
</dbReference>